<dbReference type="EC" id="2.2.1.2" evidence="4 9"/>
<comment type="similarity">
    <text evidence="3 10">Belongs to the transaldolase family. Type 1 subfamily.</text>
</comment>
<evidence type="ECO:0000256" key="9">
    <source>
        <dbReference type="NCBIfam" id="TIGR00874"/>
    </source>
</evidence>
<dbReference type="InterPro" id="IPR013785">
    <property type="entry name" value="Aldolase_TIM"/>
</dbReference>
<evidence type="ECO:0000256" key="8">
    <source>
        <dbReference type="ARBA" id="ARBA00048810"/>
    </source>
</evidence>
<evidence type="ECO:0000256" key="6">
    <source>
        <dbReference type="ARBA" id="ARBA00023126"/>
    </source>
</evidence>
<dbReference type="AlphaFoldDB" id="A0A1G6H4S1"/>
<keyword evidence="12" id="KW-1185">Reference proteome</keyword>
<evidence type="ECO:0000256" key="1">
    <source>
        <dbReference type="ARBA" id="ARBA00003518"/>
    </source>
</evidence>
<comment type="function">
    <text evidence="1 10">Transaldolase is important for the balance of metabolites in the pentose-phosphate pathway.</text>
</comment>
<organism evidence="11 12">
    <name type="scientific">Acinetobacter boissieri</name>
    <dbReference type="NCBI Taxonomy" id="1219383"/>
    <lineage>
        <taxon>Bacteria</taxon>
        <taxon>Pseudomonadati</taxon>
        <taxon>Pseudomonadota</taxon>
        <taxon>Gammaproteobacteria</taxon>
        <taxon>Moraxellales</taxon>
        <taxon>Moraxellaceae</taxon>
        <taxon>Acinetobacter</taxon>
    </lineage>
</organism>
<evidence type="ECO:0000256" key="7">
    <source>
        <dbReference type="ARBA" id="ARBA00023270"/>
    </source>
</evidence>
<dbReference type="GO" id="GO:0006098">
    <property type="term" value="P:pentose-phosphate shunt"/>
    <property type="evidence" value="ECO:0007669"/>
    <property type="project" value="UniProtKB-UniRule"/>
</dbReference>
<evidence type="ECO:0000313" key="11">
    <source>
        <dbReference type="EMBL" id="SDB88426.1"/>
    </source>
</evidence>
<comment type="catalytic activity">
    <reaction evidence="8 10">
        <text>D-sedoheptulose 7-phosphate + D-glyceraldehyde 3-phosphate = D-erythrose 4-phosphate + beta-D-fructose 6-phosphate</text>
        <dbReference type="Rhea" id="RHEA:17053"/>
        <dbReference type="ChEBI" id="CHEBI:16897"/>
        <dbReference type="ChEBI" id="CHEBI:57483"/>
        <dbReference type="ChEBI" id="CHEBI:57634"/>
        <dbReference type="ChEBI" id="CHEBI:59776"/>
        <dbReference type="EC" id="2.2.1.2"/>
    </reaction>
</comment>
<evidence type="ECO:0000313" key="12">
    <source>
        <dbReference type="Proteomes" id="UP000242501"/>
    </source>
</evidence>
<dbReference type="PANTHER" id="PTHR10683">
    <property type="entry name" value="TRANSALDOLASE"/>
    <property type="match status" value="1"/>
</dbReference>
<comment type="pathway">
    <text evidence="2 10">Carbohydrate degradation; pentose phosphate pathway; D-glyceraldehyde 3-phosphate and beta-D-fructose 6-phosphate from D-ribose 5-phosphate and D-xylulose 5-phosphate (non-oxidative stage): step 2/3.</text>
</comment>
<protein>
    <recommendedName>
        <fullName evidence="4 9">Transaldolase</fullName>
        <ecNumber evidence="4 9">2.2.1.2</ecNumber>
    </recommendedName>
</protein>
<dbReference type="NCBIfam" id="TIGR00874">
    <property type="entry name" value="talAB"/>
    <property type="match status" value="1"/>
</dbReference>
<gene>
    <name evidence="11" type="ORF">SAMN05421733_103199</name>
</gene>
<evidence type="ECO:0000256" key="10">
    <source>
        <dbReference type="RuleBase" id="RU004155"/>
    </source>
</evidence>
<evidence type="ECO:0000256" key="3">
    <source>
        <dbReference type="ARBA" id="ARBA00008012"/>
    </source>
</evidence>
<dbReference type="InterPro" id="IPR004730">
    <property type="entry name" value="Transaldolase_1"/>
</dbReference>
<dbReference type="GO" id="GO:0004801">
    <property type="term" value="F:transaldolase activity"/>
    <property type="evidence" value="ECO:0007669"/>
    <property type="project" value="UniProtKB-UniRule"/>
</dbReference>
<keyword evidence="7" id="KW-0704">Schiff base</keyword>
<keyword evidence="5 10" id="KW-0808">Transferase</keyword>
<dbReference type="SUPFAM" id="SSF51569">
    <property type="entry name" value="Aldolase"/>
    <property type="match status" value="1"/>
</dbReference>
<dbReference type="CDD" id="cd00957">
    <property type="entry name" value="Transaldolase_TalAB"/>
    <property type="match status" value="1"/>
</dbReference>
<dbReference type="Gene3D" id="3.20.20.70">
    <property type="entry name" value="Aldolase class I"/>
    <property type="match status" value="1"/>
</dbReference>
<keyword evidence="6 10" id="KW-0570">Pentose shunt</keyword>
<evidence type="ECO:0000256" key="4">
    <source>
        <dbReference type="ARBA" id="ARBA00013151"/>
    </source>
</evidence>
<dbReference type="STRING" id="1219383.SAMN05421733_103199"/>
<proteinExistence type="inferred from homology"/>
<dbReference type="InterPro" id="IPR018225">
    <property type="entry name" value="Transaldolase_AS"/>
</dbReference>
<sequence>MMKYSMTESALSQLNQMTTVVVDSGDLLAIEQFRPLDATTNPSLITAAANQPQNLQLIEDAYAQAKTEGYASDALIERTIDILTVKLGVEILKLIKGRVSTEVDASLSYDTQATVAKAKELLALYASYGVSADRILIKIASTWEGIQAAKILQSEGIDCNLTLLFGLHQAKACADADVKLISPFVGRILDWYKKAENVSDYPIEKDPGVLSVKEIYTYYKTHGIPTEIMGASFRSTAQVLGLAGCDLLTISPSILADLEKETTPVEKQLSVPTSATQTTTAINETEFKQQLEHDLMAFQLLQSGIDGFIKAREQLSELLHQSLGVSAEIKK</sequence>
<dbReference type="PROSITE" id="PS01054">
    <property type="entry name" value="TRANSALDOLASE_1"/>
    <property type="match status" value="1"/>
</dbReference>
<evidence type="ECO:0000256" key="5">
    <source>
        <dbReference type="ARBA" id="ARBA00022679"/>
    </source>
</evidence>
<accession>A0A1G6H4S1</accession>
<dbReference type="EMBL" id="FMYL01000003">
    <property type="protein sequence ID" value="SDB88426.1"/>
    <property type="molecule type" value="Genomic_DNA"/>
</dbReference>
<reference evidence="12" key="1">
    <citation type="submission" date="2016-09" db="EMBL/GenBank/DDBJ databases">
        <authorList>
            <person name="Varghese N."/>
            <person name="Submissions S."/>
        </authorList>
    </citation>
    <scope>NUCLEOTIDE SEQUENCE [LARGE SCALE GENOMIC DNA]</scope>
    <source>
        <strain evidence="12">ANC 4422</strain>
    </source>
</reference>
<dbReference type="InterPro" id="IPR001585">
    <property type="entry name" value="TAL/FSA"/>
</dbReference>
<dbReference type="PANTHER" id="PTHR10683:SF18">
    <property type="entry name" value="TRANSALDOLASE"/>
    <property type="match status" value="1"/>
</dbReference>
<evidence type="ECO:0000256" key="2">
    <source>
        <dbReference type="ARBA" id="ARBA00004857"/>
    </source>
</evidence>
<dbReference type="Pfam" id="PF00923">
    <property type="entry name" value="TAL_FSA"/>
    <property type="match status" value="1"/>
</dbReference>
<name>A0A1G6H4S1_9GAMM</name>
<dbReference type="Proteomes" id="UP000242501">
    <property type="component" value="Unassembled WGS sequence"/>
</dbReference>
<dbReference type="UniPathway" id="UPA00115">
    <property type="reaction ID" value="UER00414"/>
</dbReference>
<dbReference type="GO" id="GO:0005975">
    <property type="term" value="P:carbohydrate metabolic process"/>
    <property type="evidence" value="ECO:0007669"/>
    <property type="project" value="InterPro"/>
</dbReference>
<dbReference type="GO" id="GO:0005737">
    <property type="term" value="C:cytoplasm"/>
    <property type="evidence" value="ECO:0007669"/>
    <property type="project" value="UniProtKB-UniRule"/>
</dbReference>
<dbReference type="PROSITE" id="PS00958">
    <property type="entry name" value="TRANSALDOLASE_2"/>
    <property type="match status" value="1"/>
</dbReference>